<dbReference type="CDD" id="cd24049">
    <property type="entry name" value="ASKHA_NBD_PilM"/>
    <property type="match status" value="1"/>
</dbReference>
<evidence type="ECO:0000313" key="2">
    <source>
        <dbReference type="EMBL" id="KKW19602.1"/>
    </source>
</evidence>
<dbReference type="PANTHER" id="PTHR32432:SF3">
    <property type="entry name" value="ETHANOLAMINE UTILIZATION PROTEIN EUTJ"/>
    <property type="match status" value="1"/>
</dbReference>
<evidence type="ECO:0000313" key="3">
    <source>
        <dbReference type="Proteomes" id="UP000034201"/>
    </source>
</evidence>
<dbReference type="Proteomes" id="UP000034201">
    <property type="component" value="Unassembled WGS sequence"/>
</dbReference>
<accession>A0A0G1YXB3</accession>
<dbReference type="PANTHER" id="PTHR32432">
    <property type="entry name" value="CELL DIVISION PROTEIN FTSA-RELATED"/>
    <property type="match status" value="1"/>
</dbReference>
<dbReference type="Pfam" id="PF11104">
    <property type="entry name" value="PilM_2"/>
    <property type="match status" value="1"/>
</dbReference>
<organism evidence="2 3">
    <name type="scientific">Candidatus Adlerbacteria bacterium GW2011_GWC1_50_9</name>
    <dbReference type="NCBI Taxonomy" id="1618608"/>
    <lineage>
        <taxon>Bacteria</taxon>
        <taxon>Candidatus Adleribacteriota</taxon>
    </lineage>
</organism>
<dbReference type="GO" id="GO:0051301">
    <property type="term" value="P:cell division"/>
    <property type="evidence" value="ECO:0007669"/>
    <property type="project" value="InterPro"/>
</dbReference>
<sequence>MDIPSFIKNFKIPEFSIPFFGASRRIVGIDIGVYSVKVAELEADRGRAVLKTYGELLGSTYLKEGGGGGGGFLQYHDDEILQILTEVLRASNVRAKDAVVGIPSASSFVTTLAMPRMPKSELEQAIPFEARKYIPVPVKDVLLDWQILEGTGAGEEIEILLVAVPKDILERITKIVERSGLRLRGMEIESFSIMRSVLKNEFIPISIVHIGHQSSTILIADNGELRVSHNIMRGAHEWTRALERGLGVSSERAEEMKKEVGLSDRVEEREISAVISPLVDAFFLDIDRIFSFYHRKTGRRVQKLEFSGNGASMKGIIEAAVSHFEIETKRANSFVKVVTPPEMEGVLSEIAPAFVVAVGLALREIATH</sequence>
<dbReference type="Gene3D" id="3.30.1490.300">
    <property type="match status" value="1"/>
</dbReference>
<evidence type="ECO:0000259" key="1">
    <source>
        <dbReference type="SMART" id="SM00842"/>
    </source>
</evidence>
<protein>
    <submittedName>
        <fullName evidence="2">Type IV pilus assembly protein PilM</fullName>
    </submittedName>
</protein>
<dbReference type="InterPro" id="IPR043129">
    <property type="entry name" value="ATPase_NBD"/>
</dbReference>
<dbReference type="SUPFAM" id="SSF53067">
    <property type="entry name" value="Actin-like ATPase domain"/>
    <property type="match status" value="2"/>
</dbReference>
<dbReference type="SMART" id="SM00842">
    <property type="entry name" value="FtsA"/>
    <property type="match status" value="1"/>
</dbReference>
<dbReference type="EMBL" id="LCQQ01000053">
    <property type="protein sequence ID" value="KKW19602.1"/>
    <property type="molecule type" value="Genomic_DNA"/>
</dbReference>
<dbReference type="Gene3D" id="3.30.420.40">
    <property type="match status" value="2"/>
</dbReference>
<dbReference type="InterPro" id="IPR005883">
    <property type="entry name" value="PilM"/>
</dbReference>
<proteinExistence type="predicted"/>
<dbReference type="PIRSF" id="PIRSF019169">
    <property type="entry name" value="PilM"/>
    <property type="match status" value="1"/>
</dbReference>
<name>A0A0G1YXB3_9BACT</name>
<comment type="caution">
    <text evidence="2">The sequence shown here is derived from an EMBL/GenBank/DDBJ whole genome shotgun (WGS) entry which is preliminary data.</text>
</comment>
<dbReference type="NCBIfam" id="TIGR01175">
    <property type="entry name" value="pilM"/>
    <property type="match status" value="1"/>
</dbReference>
<gene>
    <name evidence="2" type="ORF">UY61_C0053G0003</name>
</gene>
<feature type="domain" description="SHS2" evidence="1">
    <location>
        <begin position="26"/>
        <end position="197"/>
    </location>
</feature>
<dbReference type="InterPro" id="IPR050696">
    <property type="entry name" value="FtsA/MreB"/>
</dbReference>
<dbReference type="AlphaFoldDB" id="A0A0G1YXB3"/>
<reference evidence="2 3" key="1">
    <citation type="journal article" date="2015" name="Nature">
        <title>rRNA introns, odd ribosomes, and small enigmatic genomes across a large radiation of phyla.</title>
        <authorList>
            <person name="Brown C.T."/>
            <person name="Hug L.A."/>
            <person name="Thomas B.C."/>
            <person name="Sharon I."/>
            <person name="Castelle C.J."/>
            <person name="Singh A."/>
            <person name="Wilkins M.J."/>
            <person name="Williams K.H."/>
            <person name="Banfield J.F."/>
        </authorList>
    </citation>
    <scope>NUCLEOTIDE SEQUENCE [LARGE SCALE GENOMIC DNA]</scope>
</reference>
<dbReference type="InterPro" id="IPR003494">
    <property type="entry name" value="SHS2_FtsA"/>
</dbReference>